<evidence type="ECO:0000256" key="3">
    <source>
        <dbReference type="ARBA" id="ARBA00023015"/>
    </source>
</evidence>
<keyword evidence="2" id="KW-0678">Repressor</keyword>
<feature type="compositionally biased region" description="Polar residues" evidence="7">
    <location>
        <begin position="1"/>
        <end position="10"/>
    </location>
</feature>
<dbReference type="InterPro" id="IPR050313">
    <property type="entry name" value="Carb_Metab_HTH_regulators"/>
</dbReference>
<dbReference type="PRINTS" id="PR00037">
    <property type="entry name" value="HTHLACR"/>
</dbReference>
<feature type="compositionally biased region" description="Basic and acidic residues" evidence="7">
    <location>
        <begin position="81"/>
        <end position="102"/>
    </location>
</feature>
<evidence type="ECO:0000313" key="9">
    <source>
        <dbReference type="EMBL" id="MEU3712614.1"/>
    </source>
</evidence>
<evidence type="ECO:0000256" key="4">
    <source>
        <dbReference type="ARBA" id="ARBA00023125"/>
    </source>
</evidence>
<keyword evidence="3" id="KW-0805">Transcription regulation</keyword>
<name>A0ABV2Z3N6_9ACTN</name>
<feature type="region of interest" description="Disordered" evidence="7">
    <location>
        <begin position="1"/>
        <end position="139"/>
    </location>
</feature>
<dbReference type="EMBL" id="JBEZVI010000018">
    <property type="protein sequence ID" value="MEU3712614.1"/>
    <property type="molecule type" value="Genomic_DNA"/>
</dbReference>
<dbReference type="InterPro" id="IPR036390">
    <property type="entry name" value="WH_DNA-bd_sf"/>
</dbReference>
<comment type="caution">
    <text evidence="9">The sequence shown here is derived from an EMBL/GenBank/DDBJ whole genome shotgun (WGS) entry which is preliminary data.</text>
</comment>
<feature type="domain" description="HTH deoR-type" evidence="8">
    <location>
        <begin position="137"/>
        <end position="192"/>
    </location>
</feature>
<reference evidence="9 10" key="1">
    <citation type="submission" date="2024-06" db="EMBL/GenBank/DDBJ databases">
        <title>The Natural Products Discovery Center: Release of the First 8490 Sequenced Strains for Exploring Actinobacteria Biosynthetic Diversity.</title>
        <authorList>
            <person name="Kalkreuter E."/>
            <person name="Kautsar S.A."/>
            <person name="Yang D."/>
            <person name="Bader C.D."/>
            <person name="Teijaro C.N."/>
            <person name="Fluegel L."/>
            <person name="Davis C.M."/>
            <person name="Simpson J.R."/>
            <person name="Lauterbach L."/>
            <person name="Steele A.D."/>
            <person name="Gui C."/>
            <person name="Meng S."/>
            <person name="Li G."/>
            <person name="Viehrig K."/>
            <person name="Ye F."/>
            <person name="Su P."/>
            <person name="Kiefer A.F."/>
            <person name="Nichols A."/>
            <person name="Cepeda A.J."/>
            <person name="Yan W."/>
            <person name="Fan B."/>
            <person name="Jiang Y."/>
            <person name="Adhikari A."/>
            <person name="Zheng C.-J."/>
            <person name="Schuster L."/>
            <person name="Cowan T.M."/>
            <person name="Smanski M.J."/>
            <person name="Chevrette M.G."/>
            <person name="De Carvalho L.P.S."/>
            <person name="Shen B."/>
        </authorList>
    </citation>
    <scope>NUCLEOTIDE SEQUENCE [LARGE SCALE GENOMIC DNA]</scope>
    <source>
        <strain evidence="9 10">NPDC033039</strain>
    </source>
</reference>
<keyword evidence="10" id="KW-1185">Reference proteome</keyword>
<dbReference type="PANTHER" id="PTHR30363:SF4">
    <property type="entry name" value="GLYCEROL-3-PHOSPHATE REGULON REPRESSOR"/>
    <property type="match status" value="1"/>
</dbReference>
<dbReference type="SMART" id="SM01134">
    <property type="entry name" value="DeoRC"/>
    <property type="match status" value="1"/>
</dbReference>
<dbReference type="InterPro" id="IPR037171">
    <property type="entry name" value="NagB/RpiA_transferase-like"/>
</dbReference>
<dbReference type="PANTHER" id="PTHR30363">
    <property type="entry name" value="HTH-TYPE TRANSCRIPTIONAL REGULATOR SRLR-RELATED"/>
    <property type="match status" value="1"/>
</dbReference>
<feature type="compositionally biased region" description="Low complexity" evidence="7">
    <location>
        <begin position="62"/>
        <end position="80"/>
    </location>
</feature>
<evidence type="ECO:0000259" key="8">
    <source>
        <dbReference type="PROSITE" id="PS51000"/>
    </source>
</evidence>
<comment type="function">
    <text evidence="6">Repressor of the lactose catabolism operon. Galactose-6-phosphate is the inducer.</text>
</comment>
<evidence type="ECO:0000256" key="5">
    <source>
        <dbReference type="ARBA" id="ARBA00023163"/>
    </source>
</evidence>
<dbReference type="Pfam" id="PF00455">
    <property type="entry name" value="DeoRC"/>
    <property type="match status" value="1"/>
</dbReference>
<evidence type="ECO:0000256" key="2">
    <source>
        <dbReference type="ARBA" id="ARBA00022491"/>
    </source>
</evidence>
<evidence type="ECO:0000256" key="7">
    <source>
        <dbReference type="SAM" id="MobiDB-lite"/>
    </source>
</evidence>
<keyword evidence="4" id="KW-0238">DNA-binding</keyword>
<feature type="compositionally biased region" description="Low complexity" evidence="7">
    <location>
        <begin position="109"/>
        <end position="133"/>
    </location>
</feature>
<dbReference type="PROSITE" id="PS51000">
    <property type="entry name" value="HTH_DEOR_2"/>
    <property type="match status" value="1"/>
</dbReference>
<dbReference type="Gene3D" id="1.10.10.10">
    <property type="entry name" value="Winged helix-like DNA-binding domain superfamily/Winged helix DNA-binding domain"/>
    <property type="match status" value="1"/>
</dbReference>
<gene>
    <name evidence="9" type="ORF">AB0E61_21285</name>
</gene>
<evidence type="ECO:0000256" key="1">
    <source>
        <dbReference type="ARBA" id="ARBA00021390"/>
    </source>
</evidence>
<protein>
    <recommendedName>
        <fullName evidence="1">Lactose phosphotransferase system repressor</fullName>
    </recommendedName>
</protein>
<proteinExistence type="predicted"/>
<dbReference type="InterPro" id="IPR036388">
    <property type="entry name" value="WH-like_DNA-bd_sf"/>
</dbReference>
<sequence>MTDSEGNRASVTDGGPHGRAPEAERSGPAAGRRSPGAGRSAPEPEPPATAGPRTPDADRQAPRPAADRPQPAEEQAGPERAAPERTAEEHAAPEQTAEEHAPPEQTATEHTAPGHAAPEEATAAHAAVAEAPAKLSPRERRKRIADRVLAEGQVTIEELVQELGVSQMTVHRDLDTLEHQGWLRKVRGGATAAPNALFESNARWRGNEQVAAKEAICAAALAIAEPGQAVIIDDSSTALPLARALSSRGAYTVITNSLQVINELAEEPDIRVIALGGEYHAAFNAFLGMSTADSARSFRADVAFLSTSAVDNGHCYHQAQENVLVKRALMAAARRKVLLVDHSKFGRQALYELAPLADFDLVISDTQLPQEEQEALHSLGVRYELVSEETHRV</sequence>
<dbReference type="SUPFAM" id="SSF100950">
    <property type="entry name" value="NagB/RpiA/CoA transferase-like"/>
    <property type="match status" value="1"/>
</dbReference>
<accession>A0ABV2Z3N6</accession>
<dbReference type="PROSITE" id="PS00894">
    <property type="entry name" value="HTH_DEOR_1"/>
    <property type="match status" value="1"/>
</dbReference>
<dbReference type="Proteomes" id="UP001550853">
    <property type="component" value="Unassembled WGS sequence"/>
</dbReference>
<dbReference type="SUPFAM" id="SSF46785">
    <property type="entry name" value="Winged helix' DNA-binding domain"/>
    <property type="match status" value="1"/>
</dbReference>
<dbReference type="SMART" id="SM00420">
    <property type="entry name" value="HTH_DEOR"/>
    <property type="match status" value="1"/>
</dbReference>
<dbReference type="Pfam" id="PF08220">
    <property type="entry name" value="HTH_DeoR"/>
    <property type="match status" value="1"/>
</dbReference>
<evidence type="ECO:0000256" key="6">
    <source>
        <dbReference type="ARBA" id="ARBA00024937"/>
    </source>
</evidence>
<dbReference type="Gene3D" id="3.40.50.1360">
    <property type="match status" value="1"/>
</dbReference>
<keyword evidence="5" id="KW-0804">Transcription</keyword>
<dbReference type="InterPro" id="IPR018356">
    <property type="entry name" value="Tscrpt_reg_HTH_DeoR_CS"/>
</dbReference>
<organism evidence="9 10">
    <name type="scientific">Streptomyces catenulae</name>
    <dbReference type="NCBI Taxonomy" id="66875"/>
    <lineage>
        <taxon>Bacteria</taxon>
        <taxon>Bacillati</taxon>
        <taxon>Actinomycetota</taxon>
        <taxon>Actinomycetes</taxon>
        <taxon>Kitasatosporales</taxon>
        <taxon>Streptomycetaceae</taxon>
        <taxon>Streptomyces</taxon>
    </lineage>
</organism>
<feature type="compositionally biased region" description="Low complexity" evidence="7">
    <location>
        <begin position="26"/>
        <end position="41"/>
    </location>
</feature>
<dbReference type="InterPro" id="IPR014036">
    <property type="entry name" value="DeoR-like_C"/>
</dbReference>
<dbReference type="InterPro" id="IPR001034">
    <property type="entry name" value="DeoR_HTH"/>
</dbReference>
<evidence type="ECO:0000313" key="10">
    <source>
        <dbReference type="Proteomes" id="UP001550853"/>
    </source>
</evidence>
<dbReference type="RefSeq" id="WP_245655140.1">
    <property type="nucleotide sequence ID" value="NZ_JBEZVI010000018.1"/>
</dbReference>